<keyword evidence="9" id="KW-0238">DNA-binding</keyword>
<dbReference type="SUPFAM" id="SSF55979">
    <property type="entry name" value="DNA clamp"/>
    <property type="match status" value="3"/>
</dbReference>
<evidence type="ECO:0000256" key="8">
    <source>
        <dbReference type="ARBA" id="ARBA00022932"/>
    </source>
</evidence>
<comment type="subcellular location">
    <subcellularLocation>
        <location evidence="1 10">Cytoplasm</location>
    </subcellularLocation>
</comment>
<gene>
    <name evidence="14" type="primary">dnaN_2</name>
    <name evidence="14" type="ORF">MACH08_03290</name>
</gene>
<evidence type="ECO:0000256" key="3">
    <source>
        <dbReference type="ARBA" id="ARBA00021035"/>
    </source>
</evidence>
<dbReference type="EMBL" id="BSKO01000001">
    <property type="protein sequence ID" value="GLO64545.1"/>
    <property type="molecule type" value="Genomic_DNA"/>
</dbReference>
<dbReference type="PIRSF" id="PIRSF000804">
    <property type="entry name" value="DNA_pol_III_b"/>
    <property type="match status" value="1"/>
</dbReference>
<dbReference type="InterPro" id="IPR022637">
    <property type="entry name" value="DNA_polIII_beta_cen"/>
</dbReference>
<name>A0ABQ5TF27_9BACI</name>
<evidence type="ECO:0000256" key="7">
    <source>
        <dbReference type="ARBA" id="ARBA00022705"/>
    </source>
</evidence>
<evidence type="ECO:0000256" key="1">
    <source>
        <dbReference type="ARBA" id="ARBA00004496"/>
    </source>
</evidence>
<comment type="caution">
    <text evidence="14">The sequence shown here is derived from an EMBL/GenBank/DDBJ whole genome shotgun (WGS) entry which is preliminary data.</text>
</comment>
<dbReference type="InterPro" id="IPR046938">
    <property type="entry name" value="DNA_clamp_sf"/>
</dbReference>
<evidence type="ECO:0000256" key="9">
    <source>
        <dbReference type="ARBA" id="ARBA00023125"/>
    </source>
</evidence>
<proteinExistence type="inferred from homology"/>
<dbReference type="InterPro" id="IPR022634">
    <property type="entry name" value="DNA_polIII_beta_N"/>
</dbReference>
<keyword evidence="4 10" id="KW-0963">Cytoplasm</keyword>
<evidence type="ECO:0000259" key="13">
    <source>
        <dbReference type="Pfam" id="PF02768"/>
    </source>
</evidence>
<dbReference type="NCBIfam" id="TIGR00663">
    <property type="entry name" value="dnan"/>
    <property type="match status" value="1"/>
</dbReference>
<feature type="domain" description="DNA polymerase III beta sliding clamp N-terminal" evidence="11">
    <location>
        <begin position="1"/>
        <end position="127"/>
    </location>
</feature>
<dbReference type="Proteomes" id="UP001275436">
    <property type="component" value="Unassembled WGS sequence"/>
</dbReference>
<dbReference type="Pfam" id="PF02768">
    <property type="entry name" value="DNA_pol3_beta_3"/>
    <property type="match status" value="1"/>
</dbReference>
<evidence type="ECO:0000313" key="14">
    <source>
        <dbReference type="EMBL" id="GLO64545.1"/>
    </source>
</evidence>
<evidence type="ECO:0000256" key="2">
    <source>
        <dbReference type="ARBA" id="ARBA00010752"/>
    </source>
</evidence>
<feature type="domain" description="DNA polymerase III beta sliding clamp central" evidence="12">
    <location>
        <begin position="136"/>
        <end position="251"/>
    </location>
</feature>
<dbReference type="Gene3D" id="3.70.10.10">
    <property type="match status" value="1"/>
</dbReference>
<evidence type="ECO:0000259" key="11">
    <source>
        <dbReference type="Pfam" id="PF00712"/>
    </source>
</evidence>
<organism evidence="14 15">
    <name type="scientific">Oceanobacillus kimchii</name>
    <dbReference type="NCBI Taxonomy" id="746691"/>
    <lineage>
        <taxon>Bacteria</taxon>
        <taxon>Bacillati</taxon>
        <taxon>Bacillota</taxon>
        <taxon>Bacilli</taxon>
        <taxon>Bacillales</taxon>
        <taxon>Bacillaceae</taxon>
        <taxon>Oceanobacillus</taxon>
    </lineage>
</organism>
<feature type="domain" description="DNA polymerase III beta sliding clamp C-terminal" evidence="13">
    <location>
        <begin position="254"/>
        <end position="376"/>
    </location>
</feature>
<evidence type="ECO:0000256" key="6">
    <source>
        <dbReference type="ARBA" id="ARBA00022695"/>
    </source>
</evidence>
<dbReference type="PANTHER" id="PTHR30478">
    <property type="entry name" value="DNA POLYMERASE III SUBUNIT BETA"/>
    <property type="match status" value="1"/>
</dbReference>
<sequence length="378" mass="42064">MEFRLNKEVFYKALSIVNKAVSSNTTITVLTGIKLEVTNEKIIVTGANSDMFLTNTIPITTGNKHRHVVDIINTGTVVLPAKIVVAIIKKCENEVHMKLQGNQVSIMSGSIQTTINGLIADEFPQLPQRGSVEPITISSNELKKAILQTAFAVSINETKPVLTGINILLENKKLKLIATNSYRLATKEIDIESSNHQESFIVPTVGITYFVNTLPSDSAHNTSIYVYNNHAIFKYKNVSLYTKLINGTYPNVQSLLNRDANLVISMSKDSLIKGIDRACVFATEWENNNVNLQILDKCIDISSNSTEYGTIQERQEIEVVKGKSNINLTFDGKYMLEALKKIEEDRVMLNFGQSMSPVFIRPTNNSSLSYLISPVRTK</sequence>
<dbReference type="CDD" id="cd00140">
    <property type="entry name" value="beta_clamp"/>
    <property type="match status" value="1"/>
</dbReference>
<reference evidence="14 15" key="1">
    <citation type="submission" date="2023-02" db="EMBL/GenBank/DDBJ databases">
        <title>Oceanobacillus kimchii IFOP_LL358 isolated form Alexandrium catenella lab strain.</title>
        <authorList>
            <person name="Gajardo G."/>
            <person name="Ueki S."/>
            <person name="Maruyama F."/>
        </authorList>
    </citation>
    <scope>NUCLEOTIDE SEQUENCE [LARGE SCALE GENOMIC DNA]</scope>
    <source>
        <strain evidence="14 15">IFOP_LL358</strain>
    </source>
</reference>
<dbReference type="PANTHER" id="PTHR30478:SF0">
    <property type="entry name" value="BETA SLIDING CLAMP"/>
    <property type="match status" value="1"/>
</dbReference>
<dbReference type="Pfam" id="PF00712">
    <property type="entry name" value="DNA_pol3_beta"/>
    <property type="match status" value="1"/>
</dbReference>
<dbReference type="SMART" id="SM00480">
    <property type="entry name" value="POL3Bc"/>
    <property type="match status" value="1"/>
</dbReference>
<dbReference type="RefSeq" id="WP_069686187.1">
    <property type="nucleotide sequence ID" value="NZ_BSKO01000001.1"/>
</dbReference>
<evidence type="ECO:0000259" key="12">
    <source>
        <dbReference type="Pfam" id="PF02767"/>
    </source>
</evidence>
<dbReference type="Pfam" id="PF02767">
    <property type="entry name" value="DNA_pol3_beta_2"/>
    <property type="match status" value="1"/>
</dbReference>
<evidence type="ECO:0000256" key="10">
    <source>
        <dbReference type="PIRNR" id="PIRNR000804"/>
    </source>
</evidence>
<dbReference type="Gene3D" id="3.10.150.10">
    <property type="entry name" value="DNA Polymerase III, subunit A, domain 2"/>
    <property type="match status" value="1"/>
</dbReference>
<keyword evidence="8 10" id="KW-0239">DNA-directed DNA polymerase</keyword>
<keyword evidence="7 10" id="KW-0235">DNA replication</keyword>
<dbReference type="InterPro" id="IPR001001">
    <property type="entry name" value="DNA_polIII_beta"/>
</dbReference>
<evidence type="ECO:0000313" key="15">
    <source>
        <dbReference type="Proteomes" id="UP001275436"/>
    </source>
</evidence>
<accession>A0ABQ5TF27</accession>
<keyword evidence="6 10" id="KW-0548">Nucleotidyltransferase</keyword>
<keyword evidence="15" id="KW-1185">Reference proteome</keyword>
<comment type="function">
    <text evidence="10">Confers DNA tethering and processivity to DNA polymerases and other proteins. Acts as a clamp, forming a ring around DNA (a reaction catalyzed by the clamp-loading complex) which diffuses in an ATP-independent manner freely and bidirectionally along dsDNA. Initially characterized for its ability to contact the catalytic subunit of DNA polymerase III (Pol III), a complex, multichain enzyme responsible for most of the replicative synthesis in bacteria; Pol III exhibits 3'-5' exonuclease proofreading activity. The beta chain is required for initiation of replication as well as for processivity of DNA replication.</text>
</comment>
<protein>
    <recommendedName>
        <fullName evidence="3 10">Beta sliding clamp</fullName>
    </recommendedName>
</protein>
<keyword evidence="5 10" id="KW-0808">Transferase</keyword>
<comment type="subunit">
    <text evidence="10">Forms a ring-shaped head-to-tail homodimer around DNA.</text>
</comment>
<comment type="similarity">
    <text evidence="2 10">Belongs to the beta sliding clamp family.</text>
</comment>
<dbReference type="InterPro" id="IPR022635">
    <property type="entry name" value="DNA_polIII_beta_C"/>
</dbReference>
<evidence type="ECO:0000256" key="4">
    <source>
        <dbReference type="ARBA" id="ARBA00022490"/>
    </source>
</evidence>
<evidence type="ECO:0000256" key="5">
    <source>
        <dbReference type="ARBA" id="ARBA00022679"/>
    </source>
</evidence>